<sequence length="380" mass="41194">MTSRFFPFQLSRDDVAAAATKNGDKSIEQQLADSFNSNNAVLAYARSLTGTQLPHLTPPLPWYDKFQSQFADAKVHAMLWQNTVTPGLVGIPTGILNFALLWSLNNATITQAIDVLDRDPHNQEAKDTVVYCLRELHAGVGRHLAAATQFQGTIKDFSSKLTSDAKLMNEAIQQATKSAGYNEGEVARLVKHVEELRNEISKWQIVVTASAIGAGVSFWLGAVIAIFSFGFGLAFSVVGAATGIALMIAADVKIKQLTAQVELDQKNMKELNVQIATLKLIEENLTTLVKLSEAASAQVELILKAWDSLEKEILAVLDDVTAAQGDVERMNLTALRTDMAQANVDWQALQGFCSVISGIHYNEASPPTADLEPAKQPASV</sequence>
<dbReference type="PANTHER" id="PTHR38443">
    <property type="match status" value="1"/>
</dbReference>
<comment type="caution">
    <text evidence="2">The sequence shown here is derived from an EMBL/GenBank/DDBJ whole genome shotgun (WGS) entry which is preliminary data.</text>
</comment>
<accession>A0A6V8KYT1</accession>
<dbReference type="Pfam" id="PF05791">
    <property type="entry name" value="Bacillus_HBL"/>
    <property type="match status" value="1"/>
</dbReference>
<evidence type="ECO:0000256" key="1">
    <source>
        <dbReference type="SAM" id="Phobius"/>
    </source>
</evidence>
<proteinExistence type="predicted"/>
<reference evidence="2 3" key="2">
    <citation type="submission" date="2020-03" db="EMBL/GenBank/DDBJ databases">
        <authorList>
            <person name="Ichikawa N."/>
            <person name="Kimura A."/>
            <person name="Kitahashi Y."/>
            <person name="Uohara A."/>
        </authorList>
    </citation>
    <scope>NUCLEOTIDE SEQUENCE [LARGE SCALE GENOMIC DNA]</scope>
    <source>
        <strain evidence="2 3">NBRC 108638</strain>
    </source>
</reference>
<evidence type="ECO:0000313" key="2">
    <source>
        <dbReference type="EMBL" id="GFJ86956.1"/>
    </source>
</evidence>
<dbReference type="EMBL" id="BLPG01000001">
    <property type="protein sequence ID" value="GFJ86956.1"/>
    <property type="molecule type" value="Genomic_DNA"/>
</dbReference>
<keyword evidence="1" id="KW-0812">Transmembrane</keyword>
<dbReference type="RefSeq" id="WP_173073696.1">
    <property type="nucleotide sequence ID" value="NZ_BAABJB010000026.1"/>
</dbReference>
<dbReference type="InterPro" id="IPR008414">
    <property type="entry name" value="HBL"/>
</dbReference>
<protein>
    <recommendedName>
        <fullName evidence="4">Enterotoxin</fullName>
    </recommendedName>
</protein>
<keyword evidence="1" id="KW-1133">Transmembrane helix</keyword>
<feature type="transmembrane region" description="Helical" evidence="1">
    <location>
        <begin position="233"/>
        <end position="250"/>
    </location>
</feature>
<dbReference type="AlphaFoldDB" id="A0A6V8KYT1"/>
<evidence type="ECO:0008006" key="4">
    <source>
        <dbReference type="Google" id="ProtNLM"/>
    </source>
</evidence>
<dbReference type="InterPro" id="IPR052785">
    <property type="entry name" value="Enterotoxin_cmpnt"/>
</dbReference>
<keyword evidence="1" id="KW-0472">Membrane</keyword>
<reference evidence="2 3" key="1">
    <citation type="submission" date="2020-03" db="EMBL/GenBank/DDBJ databases">
        <title>Whole genome shotgun sequence of Phytohabitans rumicis NBRC 108638.</title>
        <authorList>
            <person name="Komaki H."/>
            <person name="Tamura T."/>
        </authorList>
    </citation>
    <scope>NUCLEOTIDE SEQUENCE [LARGE SCALE GENOMIC DNA]</scope>
    <source>
        <strain evidence="2 3">NBRC 108638</strain>
    </source>
</reference>
<dbReference type="GO" id="GO:0016020">
    <property type="term" value="C:membrane"/>
    <property type="evidence" value="ECO:0007669"/>
    <property type="project" value="InterPro"/>
</dbReference>
<dbReference type="PANTHER" id="PTHR38443:SF2">
    <property type="entry name" value="NON-HEMOLYTIC ENTEROTOXIN LYTIC COMPONENT L1"/>
    <property type="match status" value="1"/>
</dbReference>
<evidence type="ECO:0000313" key="3">
    <source>
        <dbReference type="Proteomes" id="UP000482960"/>
    </source>
</evidence>
<keyword evidence="3" id="KW-1185">Reference proteome</keyword>
<organism evidence="2 3">
    <name type="scientific">Phytohabitans rumicis</name>
    <dbReference type="NCBI Taxonomy" id="1076125"/>
    <lineage>
        <taxon>Bacteria</taxon>
        <taxon>Bacillati</taxon>
        <taxon>Actinomycetota</taxon>
        <taxon>Actinomycetes</taxon>
        <taxon>Micromonosporales</taxon>
        <taxon>Micromonosporaceae</taxon>
    </lineage>
</organism>
<feature type="transmembrane region" description="Helical" evidence="1">
    <location>
        <begin position="205"/>
        <end position="227"/>
    </location>
</feature>
<name>A0A6V8KYT1_9ACTN</name>
<dbReference type="Gene3D" id="1.20.1170.10">
    <property type="match status" value="1"/>
</dbReference>
<gene>
    <name evidence="2" type="ORF">Prum_005980</name>
</gene>
<dbReference type="SUPFAM" id="SSF58100">
    <property type="entry name" value="Bacterial hemolysins"/>
    <property type="match status" value="1"/>
</dbReference>
<dbReference type="Proteomes" id="UP000482960">
    <property type="component" value="Unassembled WGS sequence"/>
</dbReference>